<evidence type="ECO:0000313" key="1">
    <source>
        <dbReference type="EMBL" id="CAN70654.1"/>
    </source>
</evidence>
<dbReference type="EMBL" id="AM474331">
    <property type="protein sequence ID" value="CAN70654.1"/>
    <property type="molecule type" value="Genomic_DNA"/>
</dbReference>
<gene>
    <name evidence="1" type="ORF">VITISV_005695</name>
</gene>
<dbReference type="AlphaFoldDB" id="A5BX45"/>
<proteinExistence type="predicted"/>
<accession>A5BX45</accession>
<organism evidence="1">
    <name type="scientific">Vitis vinifera</name>
    <name type="common">Grape</name>
    <dbReference type="NCBI Taxonomy" id="29760"/>
    <lineage>
        <taxon>Eukaryota</taxon>
        <taxon>Viridiplantae</taxon>
        <taxon>Streptophyta</taxon>
        <taxon>Embryophyta</taxon>
        <taxon>Tracheophyta</taxon>
        <taxon>Spermatophyta</taxon>
        <taxon>Magnoliopsida</taxon>
        <taxon>eudicotyledons</taxon>
        <taxon>Gunneridae</taxon>
        <taxon>Pentapetalae</taxon>
        <taxon>rosids</taxon>
        <taxon>Vitales</taxon>
        <taxon>Vitaceae</taxon>
        <taxon>Viteae</taxon>
        <taxon>Vitis</taxon>
    </lineage>
</organism>
<protein>
    <submittedName>
        <fullName evidence="1">Uncharacterized protein</fullName>
    </submittedName>
</protein>
<reference evidence="1" key="1">
    <citation type="journal article" date="2007" name="PLoS ONE">
        <title>The first genome sequence of an elite grapevine cultivar (Pinot noir Vitis vinifera L.): coping with a highly heterozygous genome.</title>
        <authorList>
            <person name="Velasco R."/>
            <person name="Zharkikh A."/>
            <person name="Troggio M."/>
            <person name="Cartwright D.A."/>
            <person name="Cestaro A."/>
            <person name="Pruss D."/>
            <person name="Pindo M."/>
            <person name="FitzGerald L.M."/>
            <person name="Vezzulli S."/>
            <person name="Reid J."/>
            <person name="Malacarne G."/>
            <person name="Iliev D."/>
            <person name="Coppola G."/>
            <person name="Wardell B."/>
            <person name="Micheletti D."/>
            <person name="Macalma T."/>
            <person name="Facci M."/>
            <person name="Mitchell J.T."/>
            <person name="Perazzolli M."/>
            <person name="Eldredge G."/>
            <person name="Gatto P."/>
            <person name="Oyzerski R."/>
            <person name="Moretto M."/>
            <person name="Gutin N."/>
            <person name="Stefanini M."/>
            <person name="Chen Y."/>
            <person name="Segala C."/>
            <person name="Davenport C."/>
            <person name="Dematte L."/>
            <person name="Mraz A."/>
            <person name="Battilana J."/>
            <person name="Stormo K."/>
            <person name="Costa F."/>
            <person name="Tao Q."/>
            <person name="Si-Ammour A."/>
            <person name="Harkins T."/>
            <person name="Lackey A."/>
            <person name="Perbost C."/>
            <person name="Taillon B."/>
            <person name="Stella A."/>
            <person name="Solovyev V."/>
            <person name="Fawcett J.A."/>
            <person name="Sterck L."/>
            <person name="Vandepoele K."/>
            <person name="Grando S.M."/>
            <person name="Toppo S."/>
            <person name="Moser C."/>
            <person name="Lanchbury J."/>
            <person name="Bogden R."/>
            <person name="Skolnick M."/>
            <person name="Sgaramella V."/>
            <person name="Bhatnagar S.K."/>
            <person name="Fontana P."/>
            <person name="Gutin A."/>
            <person name="Van de Peer Y."/>
            <person name="Salamini F."/>
            <person name="Viola R."/>
        </authorList>
    </citation>
    <scope>NUCLEOTIDE SEQUENCE</scope>
</reference>
<sequence>MDMKDGDWWLFDHQSNPRLRRVLWNPWQKMFGQGVQTPSEGGGKWVFFIRTTYPDRICYRPECDRHECRVLLLEGVQIGERAAIPPGMYHIRNSATPPFHPDVSHPESSPLTFHPEICSAAIPS</sequence>
<name>A5BX45_VITVI</name>